<feature type="transmembrane region" description="Helical" evidence="1">
    <location>
        <begin position="403"/>
        <end position="421"/>
    </location>
</feature>
<dbReference type="PANTHER" id="PTHR30472">
    <property type="entry name" value="FERRIC ENTEROBACTIN TRANSPORT SYSTEM PERMEASE PROTEIN"/>
    <property type="match status" value="1"/>
</dbReference>
<dbReference type="InterPro" id="IPR000522">
    <property type="entry name" value="ABC_transptr_permease_BtuC"/>
</dbReference>
<name>A0A975YPA6_9VIBR</name>
<feature type="transmembrane region" description="Helical" evidence="1">
    <location>
        <begin position="433"/>
        <end position="452"/>
    </location>
</feature>
<keyword evidence="1" id="KW-0472">Membrane</keyword>
<evidence type="ECO:0000313" key="3">
    <source>
        <dbReference type="Proteomes" id="UP000694232"/>
    </source>
</evidence>
<dbReference type="GO" id="GO:0033214">
    <property type="term" value="P:siderophore-iron import into cell"/>
    <property type="evidence" value="ECO:0007669"/>
    <property type="project" value="TreeGrafter"/>
</dbReference>
<evidence type="ECO:0000313" key="2">
    <source>
        <dbReference type="EMBL" id="QXO18499.1"/>
    </source>
</evidence>
<accession>A0A975YPA6</accession>
<feature type="transmembrane region" description="Helical" evidence="1">
    <location>
        <begin position="459"/>
        <end position="477"/>
    </location>
</feature>
<feature type="transmembrane region" description="Helical" evidence="1">
    <location>
        <begin position="283"/>
        <end position="304"/>
    </location>
</feature>
<dbReference type="RefSeq" id="WP_218562970.1">
    <property type="nucleotide sequence ID" value="NZ_CP076643.1"/>
</dbReference>
<proteinExistence type="predicted"/>
<dbReference type="GO" id="GO:0005886">
    <property type="term" value="C:plasma membrane"/>
    <property type="evidence" value="ECO:0007669"/>
    <property type="project" value="TreeGrafter"/>
</dbReference>
<feature type="transmembrane region" description="Helical" evidence="1">
    <location>
        <begin position="20"/>
        <end position="41"/>
    </location>
</feature>
<dbReference type="NCBIfam" id="NF007866">
    <property type="entry name" value="PRK10577.1-2"/>
    <property type="match status" value="1"/>
</dbReference>
<reference evidence="2" key="1">
    <citation type="submission" date="2021-06" db="EMBL/GenBank/DDBJ databases">
        <title>Vibrio nov. sp., novel gut bacterium isolated from Yellow Sea oyster.</title>
        <authorList>
            <person name="Muhammad N."/>
            <person name="Nguyen T.H."/>
            <person name="Lee Y.-J."/>
            <person name="Ko J."/>
            <person name="Kim S.-G."/>
        </authorList>
    </citation>
    <scope>NUCLEOTIDE SEQUENCE</scope>
    <source>
        <strain evidence="2">OG9-811</strain>
    </source>
</reference>
<dbReference type="Pfam" id="PF01032">
    <property type="entry name" value="FecCD"/>
    <property type="match status" value="2"/>
</dbReference>
<dbReference type="AlphaFoldDB" id="A0A975YPA6"/>
<feature type="transmembrane region" description="Helical" evidence="1">
    <location>
        <begin position="244"/>
        <end position="271"/>
    </location>
</feature>
<keyword evidence="3" id="KW-1185">Reference proteome</keyword>
<feature type="transmembrane region" description="Helical" evidence="1">
    <location>
        <begin position="363"/>
        <end position="382"/>
    </location>
</feature>
<protein>
    <submittedName>
        <fullName evidence="2">Fe(3+)-hydroxamate ABC transporter permease FhuB</fullName>
    </submittedName>
</protein>
<feature type="transmembrane region" description="Helical" evidence="1">
    <location>
        <begin position="61"/>
        <end position="84"/>
    </location>
</feature>
<dbReference type="PANTHER" id="PTHR30472:SF37">
    <property type="entry name" value="FE(3+) DICITRATE TRANSPORT SYSTEM PERMEASE PROTEIN FECD-RELATED"/>
    <property type="match status" value="1"/>
</dbReference>
<feature type="transmembrane region" description="Helical" evidence="1">
    <location>
        <begin position="96"/>
        <end position="118"/>
    </location>
</feature>
<feature type="transmembrane region" description="Helical" evidence="1">
    <location>
        <begin position="578"/>
        <end position="603"/>
    </location>
</feature>
<keyword evidence="1" id="KW-1133">Transmembrane helix</keyword>
<dbReference type="Proteomes" id="UP000694232">
    <property type="component" value="Chromosome 1"/>
</dbReference>
<sequence>MNDLTVSAPHSQPFRSWRIWLGLGFTFLLLAVLVELTAPFGGGKLLFRTLFDYDSANYQHIVVGLTYLPRLTVALLCGFALSVAGCVMQFVLRNPIAAPTTLGVASGAQFGLIISMLLAPGLAMLPAVTFAFIGGVFSTALVFWLSARKGFAAVQMVLSGMVVSLFLGSVNTMLMLVNEKHLTNVFVWGTGSLNQNGWDGVWHLAPVIAATTALLLLVQRPLSSLALGDTVADSIGVNVKRYKIISLGLAILLTAVVVSEVGLIGFVGIVTPNIVRLLKVRALSARILLSGLLGSLMLLLSDLLIQAIPKEVTSQLLPTGAMTALIGAPFFLWLLTRNIWPSQHAQTADAALHYKQTSFTRQLLWLGTGLVAVIAVAATLGNQDSGWFFSISSDVLALRAPRLFSALLAGIGLAVAGTLIQRMTTNPMASPEVLGISSGASLAMVLCVMFGIKLGRDGQILVGTLGALTVAAVIWATSRKQHFAPMTVILTGIALSAALDALLRITLSSSSEDAQALLTWLSGSTYLTSWRDVLMLIGGISPLMLIALVTSRHVNVVSLGQVSAGSVGMHVGRVRQGILLMVAALTTLCTIVIGPLTFIGLLAPHMARAMGRYDARSQLISACLIGAIVMTLSDWVGRMVWFPWQFPAGLISSMLGGIYFLYLMRKN</sequence>
<feature type="transmembrane region" description="Helical" evidence="1">
    <location>
        <begin position="644"/>
        <end position="664"/>
    </location>
</feature>
<dbReference type="KEGG" id="vos:KNV97_09580"/>
<gene>
    <name evidence="2" type="primary">fhuB</name>
    <name evidence="2" type="ORF">KNV97_09580</name>
</gene>
<feature type="transmembrane region" description="Helical" evidence="1">
    <location>
        <begin position="157"/>
        <end position="177"/>
    </location>
</feature>
<keyword evidence="1" id="KW-0812">Transmembrane</keyword>
<feature type="transmembrane region" description="Helical" evidence="1">
    <location>
        <begin position="533"/>
        <end position="550"/>
    </location>
</feature>
<evidence type="ECO:0000256" key="1">
    <source>
        <dbReference type="SAM" id="Phobius"/>
    </source>
</evidence>
<dbReference type="GO" id="GO:0022857">
    <property type="term" value="F:transmembrane transporter activity"/>
    <property type="evidence" value="ECO:0007669"/>
    <property type="project" value="InterPro"/>
</dbReference>
<feature type="transmembrane region" description="Helical" evidence="1">
    <location>
        <begin position="316"/>
        <end position="335"/>
    </location>
</feature>
<dbReference type="CDD" id="cd06550">
    <property type="entry name" value="TM_ABC_iron-siderophores_like"/>
    <property type="match status" value="2"/>
</dbReference>
<feature type="transmembrane region" description="Helical" evidence="1">
    <location>
        <begin position="124"/>
        <end position="145"/>
    </location>
</feature>
<feature type="transmembrane region" description="Helical" evidence="1">
    <location>
        <begin position="483"/>
        <end position="503"/>
    </location>
</feature>
<dbReference type="EMBL" id="CP076643">
    <property type="protein sequence ID" value="QXO18499.1"/>
    <property type="molecule type" value="Genomic_DNA"/>
</dbReference>
<organism evidence="2 3">
    <name type="scientific">Vibrio ostreae</name>
    <dbReference type="NCBI Taxonomy" id="2841925"/>
    <lineage>
        <taxon>Bacteria</taxon>
        <taxon>Pseudomonadati</taxon>
        <taxon>Pseudomonadota</taxon>
        <taxon>Gammaproteobacteria</taxon>
        <taxon>Vibrionales</taxon>
        <taxon>Vibrionaceae</taxon>
        <taxon>Vibrio</taxon>
    </lineage>
</organism>